<keyword evidence="2" id="KW-1185">Reference proteome</keyword>
<reference evidence="1" key="1">
    <citation type="submission" date="2022-10" db="EMBL/GenBank/DDBJ databases">
        <title>Culturing micro-colonial fungi from biological soil crusts in the Mojave desert and describing Neophaeococcomyces mojavensis, and introducing the new genera and species Taxawa tesnikishii.</title>
        <authorList>
            <person name="Kurbessoian T."/>
            <person name="Stajich J.E."/>
        </authorList>
    </citation>
    <scope>NUCLEOTIDE SEQUENCE</scope>
    <source>
        <strain evidence="1">JES_112</strain>
    </source>
</reference>
<evidence type="ECO:0000313" key="1">
    <source>
        <dbReference type="EMBL" id="KAJ9661296.1"/>
    </source>
</evidence>
<dbReference type="EMBL" id="JAPDRQ010000024">
    <property type="protein sequence ID" value="KAJ9661296.1"/>
    <property type="molecule type" value="Genomic_DNA"/>
</dbReference>
<accession>A0ACC3AF94</accession>
<evidence type="ECO:0000313" key="2">
    <source>
        <dbReference type="Proteomes" id="UP001172386"/>
    </source>
</evidence>
<name>A0ACC3AF94_9EURO</name>
<organism evidence="1 2">
    <name type="scientific">Neophaeococcomyces mojaviensis</name>
    <dbReference type="NCBI Taxonomy" id="3383035"/>
    <lineage>
        <taxon>Eukaryota</taxon>
        <taxon>Fungi</taxon>
        <taxon>Dikarya</taxon>
        <taxon>Ascomycota</taxon>
        <taxon>Pezizomycotina</taxon>
        <taxon>Eurotiomycetes</taxon>
        <taxon>Chaetothyriomycetidae</taxon>
        <taxon>Chaetothyriales</taxon>
        <taxon>Chaetothyriales incertae sedis</taxon>
        <taxon>Neophaeococcomyces</taxon>
    </lineage>
</organism>
<comment type="caution">
    <text evidence="1">The sequence shown here is derived from an EMBL/GenBank/DDBJ whole genome shotgun (WGS) entry which is preliminary data.</text>
</comment>
<gene>
    <name evidence="1" type="ORF">H2198_002039</name>
</gene>
<protein>
    <submittedName>
        <fullName evidence="1">Uncharacterized protein</fullName>
    </submittedName>
</protein>
<dbReference type="Proteomes" id="UP001172386">
    <property type="component" value="Unassembled WGS sequence"/>
</dbReference>
<proteinExistence type="predicted"/>
<sequence length="281" mass="30143">MDSSPSDSEPAPSVFISYSERPNGAVATVSISNPTRLNSLNLRVYDAFVDAISSLAKNPKLRCVVVTGSPCTKGEAFVGGADIVEMSQLPNAEAGREFITGTHRVCQAMRDLSVPVIARINGHALGAGLLVAGAADLKIASSKATFGMPEVKRGVPSTVESALLPGQIGEGRARRLLILGDVISATTAESWGLVDRVVEPTELDQAVEEWVEQLLEAGPRALAGQKRLMKVWEQVSIHQAIEAGIWEFGRAFEGEGMKSEGRRMMSAFLERNKEKKVKSKL</sequence>